<dbReference type="EMBL" id="ABYS02000004">
    <property type="protein sequence ID" value="EEP21357.1"/>
    <property type="molecule type" value="Genomic_DNA"/>
</dbReference>
<reference evidence="2" key="1">
    <citation type="submission" date="2009-04" db="EMBL/GenBank/DDBJ databases">
        <authorList>
            <person name="Weinstock G."/>
            <person name="Sodergren E."/>
            <person name="Clifton S."/>
            <person name="Fulton L."/>
            <person name="Fulton B."/>
            <person name="Courtney L."/>
            <person name="Fronick C."/>
            <person name="Harrison M."/>
            <person name="Strong C."/>
            <person name="Farmer C."/>
            <person name="Delahaunty K."/>
            <person name="Markovic C."/>
            <person name="Hall O."/>
            <person name="Minx P."/>
            <person name="Tomlinson C."/>
            <person name="Mitreva M."/>
            <person name="Nelson J."/>
            <person name="Hou S."/>
            <person name="Wollam A."/>
            <person name="Pepin K.H."/>
            <person name="Johnson M."/>
            <person name="Bhonagiri V."/>
            <person name="Nash W.E."/>
            <person name="Warren W."/>
            <person name="Chinwalla A."/>
            <person name="Mardis E.R."/>
            <person name="Wilson R.K."/>
        </authorList>
    </citation>
    <scope>NUCLEOTIDE SEQUENCE [LARGE SCALE GENOMIC DNA]</scope>
    <source>
        <strain evidence="2">DSM 20098</strain>
    </source>
</reference>
<dbReference type="HOGENOM" id="CLU_2462864_0_0_11"/>
<dbReference type="Proteomes" id="UP000006408">
    <property type="component" value="Unassembled WGS sequence"/>
</dbReference>
<accession>C4FEH7</accession>
<keyword evidence="3" id="KW-1185">Reference proteome</keyword>
<protein>
    <submittedName>
        <fullName evidence="2">Uncharacterized protein</fullName>
    </submittedName>
</protein>
<evidence type="ECO:0000313" key="3">
    <source>
        <dbReference type="Proteomes" id="UP000006408"/>
    </source>
</evidence>
<evidence type="ECO:0000313" key="2">
    <source>
        <dbReference type="EMBL" id="EEP21357.1"/>
    </source>
</evidence>
<dbReference type="AlphaFoldDB" id="C4FEH7"/>
<evidence type="ECO:0000256" key="1">
    <source>
        <dbReference type="SAM" id="MobiDB-lite"/>
    </source>
</evidence>
<comment type="caution">
    <text evidence="2">The sequence shown here is derived from an EMBL/GenBank/DDBJ whole genome shotgun (WGS) entry which is preliminary data.</text>
</comment>
<proteinExistence type="predicted"/>
<sequence>MRNVVHACAPSTSRNQDQDTTIDGVSRTTMPVRHVSRTCVEDSPVQVQCNRCCHRYTAVFSPLSILNRIEASTFIMISSMAVPFVIVG</sequence>
<name>C4FEH7_9BIFI</name>
<feature type="compositionally biased region" description="Polar residues" evidence="1">
    <location>
        <begin position="10"/>
        <end position="27"/>
    </location>
</feature>
<feature type="region of interest" description="Disordered" evidence="1">
    <location>
        <begin position="1"/>
        <end position="27"/>
    </location>
</feature>
<gene>
    <name evidence="2" type="ORF">BIFANG_02717</name>
</gene>
<organism evidence="2 3">
    <name type="scientific">Bifidobacterium angulatum DSM 20098 = JCM 7096</name>
    <dbReference type="NCBI Taxonomy" id="518635"/>
    <lineage>
        <taxon>Bacteria</taxon>
        <taxon>Bacillati</taxon>
        <taxon>Actinomycetota</taxon>
        <taxon>Actinomycetes</taxon>
        <taxon>Bifidobacteriales</taxon>
        <taxon>Bifidobacteriaceae</taxon>
        <taxon>Bifidobacterium</taxon>
    </lineage>
</organism>
<dbReference type="PATRIC" id="fig|518635.7.peg.661"/>